<comment type="caution">
    <text evidence="1">The sequence shown here is derived from an EMBL/GenBank/DDBJ whole genome shotgun (WGS) entry which is preliminary data.</text>
</comment>
<protein>
    <submittedName>
        <fullName evidence="1">Uncharacterized protein</fullName>
    </submittedName>
</protein>
<organism evidence="1 2">
    <name type="scientific">Mycobacterium timonense</name>
    <dbReference type="NCBI Taxonomy" id="701043"/>
    <lineage>
        <taxon>Bacteria</taxon>
        <taxon>Bacillati</taxon>
        <taxon>Actinomycetota</taxon>
        <taxon>Actinomycetes</taxon>
        <taxon>Mycobacteriales</taxon>
        <taxon>Mycobacteriaceae</taxon>
        <taxon>Mycobacterium</taxon>
        <taxon>Mycobacterium avium complex (MAC)</taxon>
    </lineage>
</organism>
<reference evidence="1 2" key="1">
    <citation type="submission" date="2017-02" db="EMBL/GenBank/DDBJ databases">
        <title>The new phylogeny of genus Mycobacterium.</title>
        <authorList>
            <person name="Tortoli E."/>
            <person name="Trovato A."/>
            <person name="Cirillo D.M."/>
        </authorList>
    </citation>
    <scope>NUCLEOTIDE SEQUENCE [LARGE SCALE GENOMIC DNA]</scope>
    <source>
        <strain evidence="1 2">CCUG 56329</strain>
    </source>
</reference>
<name>A0ABX3TEC9_9MYCO</name>
<accession>A0ABX3TEC9</accession>
<dbReference type="Proteomes" id="UP000192847">
    <property type="component" value="Unassembled WGS sequence"/>
</dbReference>
<keyword evidence="2" id="KW-1185">Reference proteome</keyword>
<proteinExistence type="predicted"/>
<feature type="non-terminal residue" evidence="1">
    <location>
        <position position="73"/>
    </location>
</feature>
<sequence>MVMYVLICSTNSAAKTGAPGRYGQREMTTALVTDTGPHITTDNVAVHAELAVELYQETTDGPFTAILVRHETR</sequence>
<evidence type="ECO:0000313" key="2">
    <source>
        <dbReference type="Proteomes" id="UP000192847"/>
    </source>
</evidence>
<dbReference type="EMBL" id="MVIL01000254">
    <property type="protein sequence ID" value="ORB77163.1"/>
    <property type="molecule type" value="Genomic_DNA"/>
</dbReference>
<evidence type="ECO:0000313" key="1">
    <source>
        <dbReference type="EMBL" id="ORB77163.1"/>
    </source>
</evidence>
<gene>
    <name evidence="1" type="ORF">BST46_26070</name>
</gene>